<name>A0A3P1AYF7_9FLAO</name>
<dbReference type="SUPFAM" id="SSF53955">
    <property type="entry name" value="Lysozyme-like"/>
    <property type="match status" value="1"/>
</dbReference>
<dbReference type="PANTHER" id="PTHR37423:SF2">
    <property type="entry name" value="MEMBRANE-BOUND LYTIC MUREIN TRANSGLYCOSYLASE C"/>
    <property type="match status" value="1"/>
</dbReference>
<dbReference type="Gene3D" id="1.10.530.10">
    <property type="match status" value="1"/>
</dbReference>
<evidence type="ECO:0000313" key="4">
    <source>
        <dbReference type="Proteomes" id="UP000268372"/>
    </source>
</evidence>
<evidence type="ECO:0000313" key="3">
    <source>
        <dbReference type="EMBL" id="RRA93928.1"/>
    </source>
</evidence>
<dbReference type="EMBL" id="RQTJ01000019">
    <property type="protein sequence ID" value="RRA93928.1"/>
    <property type="molecule type" value="Genomic_DNA"/>
</dbReference>
<dbReference type="GO" id="GO:0000270">
    <property type="term" value="P:peptidoglycan metabolic process"/>
    <property type="evidence" value="ECO:0007669"/>
    <property type="project" value="InterPro"/>
</dbReference>
<feature type="domain" description="Transglycosylase SLT" evidence="2">
    <location>
        <begin position="107"/>
        <end position="213"/>
    </location>
</feature>
<dbReference type="AlphaFoldDB" id="A0A3P1AYF7"/>
<reference evidence="3 4" key="1">
    <citation type="submission" date="2018-11" db="EMBL/GenBank/DDBJ databases">
        <title>Flavobacterium sp. nov., YIM 102796 draft genome.</title>
        <authorList>
            <person name="Li G."/>
            <person name="Jiang Y."/>
        </authorList>
    </citation>
    <scope>NUCLEOTIDE SEQUENCE [LARGE SCALE GENOMIC DNA]</scope>
    <source>
        <strain evidence="3 4">YIM 102796</strain>
    </source>
</reference>
<proteinExistence type="inferred from homology"/>
<sequence>MKKIIFIIYVLIIPSVKSFSQLQDTIFLKNDNKFLNSIQLSENINNNINLSLNNYKEYFYYLNNKTSLDIEYNDVTYYYVKKYLSYKWLPKIIGLSTYYFPLFESKLAQYNLPPELKYLAIVESNLNPRAISSAGAKGIWQFMPATGKQYGLYQDKYVDLFYDPVASTDAAARYLKYLHDKFGDWNLAISAYNAGPARIENLIKKHKTKNYWKLRPYMPKETQAYVPTFIAINYIFNFYKQHQLKPIYFKYTFFDFQIVRNERQQKIIADPLFKFANPHLLHTHIPEGVHYYKIKER</sequence>
<accession>A0A3P1AYF7</accession>
<gene>
    <name evidence="3" type="ORF">EG242_09680</name>
</gene>
<dbReference type="Pfam" id="PF01464">
    <property type="entry name" value="SLT"/>
    <property type="match status" value="1"/>
</dbReference>
<evidence type="ECO:0000256" key="1">
    <source>
        <dbReference type="ARBA" id="ARBA00007734"/>
    </source>
</evidence>
<dbReference type="PANTHER" id="PTHR37423">
    <property type="entry name" value="SOLUBLE LYTIC MUREIN TRANSGLYCOSYLASE-RELATED"/>
    <property type="match status" value="1"/>
</dbReference>
<dbReference type="Proteomes" id="UP000268372">
    <property type="component" value="Unassembled WGS sequence"/>
</dbReference>
<dbReference type="GO" id="GO:0016020">
    <property type="term" value="C:membrane"/>
    <property type="evidence" value="ECO:0007669"/>
    <property type="project" value="InterPro"/>
</dbReference>
<dbReference type="PROSITE" id="PS00922">
    <property type="entry name" value="TRANSGLYCOSYLASE"/>
    <property type="match status" value="1"/>
</dbReference>
<evidence type="ECO:0000259" key="2">
    <source>
        <dbReference type="Pfam" id="PF01464"/>
    </source>
</evidence>
<dbReference type="InterPro" id="IPR008258">
    <property type="entry name" value="Transglycosylase_SLT_dom_1"/>
</dbReference>
<dbReference type="CDD" id="cd16894">
    <property type="entry name" value="MltD-like"/>
    <property type="match status" value="1"/>
</dbReference>
<dbReference type="InterPro" id="IPR000189">
    <property type="entry name" value="Transglyc_AS"/>
</dbReference>
<keyword evidence="4" id="KW-1185">Reference proteome</keyword>
<dbReference type="InterPro" id="IPR023346">
    <property type="entry name" value="Lysozyme-like_dom_sf"/>
</dbReference>
<protein>
    <submittedName>
        <fullName evidence="3">Murein transglycosylase</fullName>
    </submittedName>
</protein>
<dbReference type="OrthoDB" id="9815002at2"/>
<organism evidence="3 4">
    <name type="scientific">Paenimyroides viscosum</name>
    <dbReference type="NCBI Taxonomy" id="2488729"/>
    <lineage>
        <taxon>Bacteria</taxon>
        <taxon>Pseudomonadati</taxon>
        <taxon>Bacteroidota</taxon>
        <taxon>Flavobacteriia</taxon>
        <taxon>Flavobacteriales</taxon>
        <taxon>Flavobacteriaceae</taxon>
        <taxon>Paenimyroides</taxon>
    </lineage>
</organism>
<dbReference type="RefSeq" id="WP_124899688.1">
    <property type="nucleotide sequence ID" value="NZ_RQTJ01000019.1"/>
</dbReference>
<comment type="caution">
    <text evidence="3">The sequence shown here is derived from an EMBL/GenBank/DDBJ whole genome shotgun (WGS) entry which is preliminary data.</text>
</comment>
<dbReference type="GO" id="GO:0008933">
    <property type="term" value="F:peptidoglycan lytic transglycosylase activity"/>
    <property type="evidence" value="ECO:0007669"/>
    <property type="project" value="InterPro"/>
</dbReference>
<comment type="similarity">
    <text evidence="1">Belongs to the transglycosylase Slt family.</text>
</comment>